<keyword evidence="6" id="KW-0408">Iron</keyword>
<proteinExistence type="predicted"/>
<keyword evidence="3" id="KW-0808">Transferase</keyword>
<dbReference type="SUPFAM" id="SSF102114">
    <property type="entry name" value="Radical SAM enzymes"/>
    <property type="match status" value="1"/>
</dbReference>
<keyword evidence="11" id="KW-1185">Reference proteome</keyword>
<dbReference type="Pfam" id="PF04055">
    <property type="entry name" value="Radical_SAM"/>
    <property type="match status" value="1"/>
</dbReference>
<dbReference type="SMART" id="SM00729">
    <property type="entry name" value="Elp3"/>
    <property type="match status" value="1"/>
</dbReference>
<dbReference type="Gene3D" id="3.80.30.20">
    <property type="entry name" value="tm_1862 like domain"/>
    <property type="match status" value="1"/>
</dbReference>
<comment type="cofactor">
    <cofactor evidence="1">
        <name>[4Fe-4S] cluster</name>
        <dbReference type="ChEBI" id="CHEBI:49883"/>
    </cofactor>
</comment>
<dbReference type="InterPro" id="IPR007197">
    <property type="entry name" value="rSAM"/>
</dbReference>
<evidence type="ECO:0000259" key="8">
    <source>
        <dbReference type="PROSITE" id="PS51332"/>
    </source>
</evidence>
<evidence type="ECO:0000259" key="9">
    <source>
        <dbReference type="PROSITE" id="PS51918"/>
    </source>
</evidence>
<gene>
    <name evidence="10" type="ORF">NE619_17295</name>
</gene>
<dbReference type="InterPro" id="IPR023404">
    <property type="entry name" value="rSAM_horseshoe"/>
</dbReference>
<dbReference type="SFLD" id="SFLDS00029">
    <property type="entry name" value="Radical_SAM"/>
    <property type="match status" value="1"/>
</dbReference>
<dbReference type="InterPro" id="IPR034466">
    <property type="entry name" value="Methyltransferase_Class_B"/>
</dbReference>
<evidence type="ECO:0000313" key="10">
    <source>
        <dbReference type="EMBL" id="MCQ4638487.1"/>
    </source>
</evidence>
<organism evidence="10 11">
    <name type="scientific">Anaerovorax odorimutans</name>
    <dbReference type="NCBI Taxonomy" id="109327"/>
    <lineage>
        <taxon>Bacteria</taxon>
        <taxon>Bacillati</taxon>
        <taxon>Bacillota</taxon>
        <taxon>Clostridia</taxon>
        <taxon>Peptostreptococcales</taxon>
        <taxon>Anaerovoracaceae</taxon>
        <taxon>Anaerovorax</taxon>
    </lineage>
</organism>
<dbReference type="PROSITE" id="PS51332">
    <property type="entry name" value="B12_BINDING"/>
    <property type="match status" value="1"/>
</dbReference>
<evidence type="ECO:0000256" key="3">
    <source>
        <dbReference type="ARBA" id="ARBA00022679"/>
    </source>
</evidence>
<evidence type="ECO:0000256" key="2">
    <source>
        <dbReference type="ARBA" id="ARBA00022603"/>
    </source>
</evidence>
<dbReference type="CDD" id="cd01335">
    <property type="entry name" value="Radical_SAM"/>
    <property type="match status" value="1"/>
</dbReference>
<dbReference type="Proteomes" id="UP001524502">
    <property type="component" value="Unassembled WGS sequence"/>
</dbReference>
<keyword evidence="4" id="KW-0949">S-adenosyl-L-methionine</keyword>
<dbReference type="InterPro" id="IPR006158">
    <property type="entry name" value="Cobalamin-bd"/>
</dbReference>
<dbReference type="PANTHER" id="PTHR43409">
    <property type="entry name" value="ANAEROBIC MAGNESIUM-PROTOPORPHYRIN IX MONOMETHYL ESTER CYCLASE-RELATED"/>
    <property type="match status" value="1"/>
</dbReference>
<dbReference type="CDD" id="cd02068">
    <property type="entry name" value="radical_SAM_B12_BD"/>
    <property type="match status" value="1"/>
</dbReference>
<evidence type="ECO:0000256" key="7">
    <source>
        <dbReference type="ARBA" id="ARBA00023014"/>
    </source>
</evidence>
<comment type="caution">
    <text evidence="10">The sequence shown here is derived from an EMBL/GenBank/DDBJ whole genome shotgun (WGS) entry which is preliminary data.</text>
</comment>
<dbReference type="InterPro" id="IPR058240">
    <property type="entry name" value="rSAM_sf"/>
</dbReference>
<dbReference type="SUPFAM" id="SSF52242">
    <property type="entry name" value="Cobalamin (vitamin B12)-binding domain"/>
    <property type="match status" value="1"/>
</dbReference>
<evidence type="ECO:0000256" key="5">
    <source>
        <dbReference type="ARBA" id="ARBA00022723"/>
    </source>
</evidence>
<dbReference type="PANTHER" id="PTHR43409:SF7">
    <property type="entry name" value="BLL1977 PROTEIN"/>
    <property type="match status" value="1"/>
</dbReference>
<dbReference type="RefSeq" id="WP_256133689.1">
    <property type="nucleotide sequence ID" value="NZ_JANFXK010000031.1"/>
</dbReference>
<reference evidence="10 11" key="1">
    <citation type="submission" date="2022-06" db="EMBL/GenBank/DDBJ databases">
        <title>Isolation of gut microbiota from human fecal samples.</title>
        <authorList>
            <person name="Pamer E.G."/>
            <person name="Barat B."/>
            <person name="Waligurski E."/>
            <person name="Medina S."/>
            <person name="Paddock L."/>
            <person name="Mostad J."/>
        </authorList>
    </citation>
    <scope>NUCLEOTIDE SEQUENCE [LARGE SCALE GENOMIC DNA]</scope>
    <source>
        <strain evidence="10 11">SL.3.17</strain>
    </source>
</reference>
<protein>
    <submittedName>
        <fullName evidence="10">B12-binding domain-containing radical SAM protein</fullName>
    </submittedName>
</protein>
<feature type="domain" description="B12-binding" evidence="8">
    <location>
        <begin position="44"/>
        <end position="193"/>
    </location>
</feature>
<evidence type="ECO:0000256" key="4">
    <source>
        <dbReference type="ARBA" id="ARBA00022691"/>
    </source>
</evidence>
<dbReference type="SFLD" id="SFLDG01123">
    <property type="entry name" value="methyltransferase_(Class_B)"/>
    <property type="match status" value="1"/>
</dbReference>
<accession>A0ABT1RTI2</accession>
<dbReference type="InterPro" id="IPR006638">
    <property type="entry name" value="Elp3/MiaA/NifB-like_rSAM"/>
</dbReference>
<dbReference type="Gene3D" id="3.40.50.280">
    <property type="entry name" value="Cobalamin-binding domain"/>
    <property type="match status" value="1"/>
</dbReference>
<dbReference type="EMBL" id="JANFXK010000031">
    <property type="protein sequence ID" value="MCQ4638487.1"/>
    <property type="molecule type" value="Genomic_DNA"/>
</dbReference>
<feature type="domain" description="Radical SAM core" evidence="9">
    <location>
        <begin position="233"/>
        <end position="459"/>
    </location>
</feature>
<dbReference type="SFLD" id="SFLDG01082">
    <property type="entry name" value="B12-binding_domain_containing"/>
    <property type="match status" value="1"/>
</dbReference>
<dbReference type="InterPro" id="IPR036724">
    <property type="entry name" value="Cobalamin-bd_sf"/>
</dbReference>
<name>A0ABT1RTI2_9FIRM</name>
<dbReference type="PROSITE" id="PS51918">
    <property type="entry name" value="RADICAL_SAM"/>
    <property type="match status" value="1"/>
</dbReference>
<keyword evidence="7" id="KW-0411">Iron-sulfur</keyword>
<keyword evidence="2" id="KW-0489">Methyltransferase</keyword>
<sequence length="491" mass="56925">MKNKVLMIQPPILQSNLNVDEIQKAYWKTLSESVTHIMKRENINHQLTEREYNFTGFVEPNIGFLYIASILKQNNYEIKYIDFHLLDAEIRDKTNHKIEMNDIYDTLKNIEDQFFDIIAISPLTVNFKWAIEISKIIKNQHPKSIIILGGVHVSFDYERILTNYKEIDYIIVGEGEQTIIELLNCIQNKYDCSKVKGVAYKQGNEIFFSGSRNFIDDLDELPYPLYSLLPKKYFDSFIVRILTSRGCSNNCSFCVPSKVFNKLRYRSVNNVIDEIEYYINNYGKRVFMLGDLNFMSDYDYTVSFCNEIITRKLKIIWFCQSRADLVDKNIVKLMKRAGCIMICIGIESAEQELLDNTDKKATPNKCIEACEIIRAIGVNVFTFWVFGLPGETHQSAHKTIVLLREMIDKDLIQYTHCSILVPYPGTELFKNPEASGINILSDNFNEYWMGCDYLGAGLPVIETKELSKYEIYAYWQLALSVVAGNLNKHPF</sequence>
<evidence type="ECO:0000256" key="6">
    <source>
        <dbReference type="ARBA" id="ARBA00023004"/>
    </source>
</evidence>
<keyword evidence="5" id="KW-0479">Metal-binding</keyword>
<dbReference type="Pfam" id="PF02310">
    <property type="entry name" value="B12-binding"/>
    <property type="match status" value="1"/>
</dbReference>
<evidence type="ECO:0000313" key="11">
    <source>
        <dbReference type="Proteomes" id="UP001524502"/>
    </source>
</evidence>
<evidence type="ECO:0000256" key="1">
    <source>
        <dbReference type="ARBA" id="ARBA00001966"/>
    </source>
</evidence>
<dbReference type="InterPro" id="IPR051198">
    <property type="entry name" value="BchE-like"/>
</dbReference>